<dbReference type="OrthoDB" id="2159989at2759"/>
<dbReference type="SUPFAM" id="SSF48371">
    <property type="entry name" value="ARM repeat"/>
    <property type="match status" value="1"/>
</dbReference>
<evidence type="ECO:0000313" key="2">
    <source>
        <dbReference type="EMBL" id="TPX77704.1"/>
    </source>
</evidence>
<name>A0A507FMZ9_9FUNG</name>
<feature type="region of interest" description="Disordered" evidence="1">
    <location>
        <begin position="1"/>
        <end position="23"/>
    </location>
</feature>
<organism evidence="2 3">
    <name type="scientific">Chytriomyces confervae</name>
    <dbReference type="NCBI Taxonomy" id="246404"/>
    <lineage>
        <taxon>Eukaryota</taxon>
        <taxon>Fungi</taxon>
        <taxon>Fungi incertae sedis</taxon>
        <taxon>Chytridiomycota</taxon>
        <taxon>Chytridiomycota incertae sedis</taxon>
        <taxon>Chytridiomycetes</taxon>
        <taxon>Chytridiales</taxon>
        <taxon>Chytriomycetaceae</taxon>
        <taxon>Chytriomyces</taxon>
    </lineage>
</organism>
<protein>
    <submittedName>
        <fullName evidence="2">Uncharacterized protein</fullName>
    </submittedName>
</protein>
<comment type="caution">
    <text evidence="2">The sequence shown here is derived from an EMBL/GenBank/DDBJ whole genome shotgun (WGS) entry which is preliminary data.</text>
</comment>
<reference evidence="2 3" key="1">
    <citation type="journal article" date="2019" name="Sci. Rep.">
        <title>Comparative genomics of chytrid fungi reveal insights into the obligate biotrophic and pathogenic lifestyle of Synchytrium endobioticum.</title>
        <authorList>
            <person name="van de Vossenberg B.T.L.H."/>
            <person name="Warris S."/>
            <person name="Nguyen H.D.T."/>
            <person name="van Gent-Pelzer M.P.E."/>
            <person name="Joly D.L."/>
            <person name="van de Geest H.C."/>
            <person name="Bonants P.J.M."/>
            <person name="Smith D.S."/>
            <person name="Levesque C.A."/>
            <person name="van der Lee T.A.J."/>
        </authorList>
    </citation>
    <scope>NUCLEOTIDE SEQUENCE [LARGE SCALE GENOMIC DNA]</scope>
    <source>
        <strain evidence="2 3">CBS 675.73</strain>
    </source>
</reference>
<dbReference type="InterPro" id="IPR016024">
    <property type="entry name" value="ARM-type_fold"/>
</dbReference>
<dbReference type="AlphaFoldDB" id="A0A507FMZ9"/>
<gene>
    <name evidence="2" type="ORF">CcCBS67573_g01049</name>
</gene>
<dbReference type="Proteomes" id="UP000320333">
    <property type="component" value="Unassembled WGS sequence"/>
</dbReference>
<proteinExistence type="predicted"/>
<dbReference type="EMBL" id="QEAP01000016">
    <property type="protein sequence ID" value="TPX77704.1"/>
    <property type="molecule type" value="Genomic_DNA"/>
</dbReference>
<accession>A0A507FMZ9</accession>
<keyword evidence="3" id="KW-1185">Reference proteome</keyword>
<sequence length="351" mass="38404">MSVNPTTESGASSSGVATKVASTQQAALGVSSATLYGDEIEDDLINLDEEASIALPDLVETAHGIVVGDAPSEESLLEVGVTGLEIAEASPASALAEKKEEQPADEEVDQKEDEKMVDVDLHSDETGELAVESDVQEEESPQPNPVVKSPSVLQAEDVVQTWFTDFEIKSLTEKVLASKDDGEFVDAALTNLLTFSIGKGGGAVARTAKAIPELIWKDCVSVDAVKRSLVSFTKTLSDFGLVFPNVFKYFGIIYGVMMVEFEEHFTLKDLAVMVNTLIHEENAAEELRVLKVVRQVLEAVSVMKGEKYLTELYKRQQFDLKYFWPAGRRVEGELEDWLESNSFDCLLEVKL</sequence>
<feature type="region of interest" description="Disordered" evidence="1">
    <location>
        <begin position="128"/>
        <end position="149"/>
    </location>
</feature>
<feature type="region of interest" description="Disordered" evidence="1">
    <location>
        <begin position="91"/>
        <end position="115"/>
    </location>
</feature>
<evidence type="ECO:0000313" key="3">
    <source>
        <dbReference type="Proteomes" id="UP000320333"/>
    </source>
</evidence>
<dbReference type="Gene3D" id="1.25.40.180">
    <property type="match status" value="1"/>
</dbReference>
<evidence type="ECO:0000256" key="1">
    <source>
        <dbReference type="SAM" id="MobiDB-lite"/>
    </source>
</evidence>